<dbReference type="InterPro" id="IPR009057">
    <property type="entry name" value="Homeodomain-like_sf"/>
</dbReference>
<keyword evidence="1 2" id="KW-0238">DNA-binding</keyword>
<evidence type="ECO:0000259" key="3">
    <source>
        <dbReference type="PROSITE" id="PS50977"/>
    </source>
</evidence>
<feature type="domain" description="HTH tetR-type" evidence="3">
    <location>
        <begin position="12"/>
        <end position="72"/>
    </location>
</feature>
<dbReference type="Gene3D" id="1.10.357.10">
    <property type="entry name" value="Tetracycline Repressor, domain 2"/>
    <property type="match status" value="1"/>
</dbReference>
<dbReference type="EMBL" id="WMIG01000003">
    <property type="protein sequence ID" value="MTH59368.1"/>
    <property type="molecule type" value="Genomic_DNA"/>
</dbReference>
<evidence type="ECO:0000256" key="2">
    <source>
        <dbReference type="PROSITE-ProRule" id="PRU00335"/>
    </source>
</evidence>
<dbReference type="RefSeq" id="WP_155039315.1">
    <property type="nucleotide sequence ID" value="NZ_JBHGCD010000003.1"/>
</dbReference>
<accession>A0A844HK35</accession>
<dbReference type="AlphaFoldDB" id="A0A844HK35"/>
<dbReference type="OrthoDB" id="3218408at2"/>
<dbReference type="SUPFAM" id="SSF46689">
    <property type="entry name" value="Homeodomain-like"/>
    <property type="match status" value="1"/>
</dbReference>
<dbReference type="GO" id="GO:0003677">
    <property type="term" value="F:DNA binding"/>
    <property type="evidence" value="ECO:0007669"/>
    <property type="project" value="UniProtKB-UniRule"/>
</dbReference>
<proteinExistence type="predicted"/>
<protein>
    <submittedName>
        <fullName evidence="4">TetR family transcriptional regulator</fullName>
    </submittedName>
</protein>
<comment type="caution">
    <text evidence="4">The sequence shown here is derived from an EMBL/GenBank/DDBJ whole genome shotgun (WGS) entry which is preliminary data.</text>
</comment>
<gene>
    <name evidence="4" type="ORF">GL300_09100</name>
</gene>
<evidence type="ECO:0000256" key="1">
    <source>
        <dbReference type="ARBA" id="ARBA00023125"/>
    </source>
</evidence>
<keyword evidence="5" id="KW-1185">Reference proteome</keyword>
<dbReference type="InterPro" id="IPR001647">
    <property type="entry name" value="HTH_TetR"/>
</dbReference>
<name>A0A844HK35_9RHOB</name>
<dbReference type="Proteomes" id="UP000449846">
    <property type="component" value="Unassembled WGS sequence"/>
</dbReference>
<sequence>MDSVQEQDAGWRGSPDLWLGAAYDALIENGVDAVKIQPLAARLRLSRTSFYWFFKDRAALLDALAGLWAERTTAPLVAASHAFAATETEAMLNLIGCFLSERFDARLEFAARSWALSDGAMMVRLQEADAARLSAIESLLMRWGHDPKDADVRARTVYLVQIGYISMQTRESLTTRLERIPHYVEIYTGRRPDAAELARFRAGLEEAS</sequence>
<dbReference type="Pfam" id="PF00440">
    <property type="entry name" value="TetR_N"/>
    <property type="match status" value="1"/>
</dbReference>
<organism evidence="4 5">
    <name type="scientific">Paracoccus litorisediminis</name>
    <dbReference type="NCBI Taxonomy" id="2006130"/>
    <lineage>
        <taxon>Bacteria</taxon>
        <taxon>Pseudomonadati</taxon>
        <taxon>Pseudomonadota</taxon>
        <taxon>Alphaproteobacteria</taxon>
        <taxon>Rhodobacterales</taxon>
        <taxon>Paracoccaceae</taxon>
        <taxon>Paracoccus</taxon>
    </lineage>
</organism>
<evidence type="ECO:0000313" key="5">
    <source>
        <dbReference type="Proteomes" id="UP000449846"/>
    </source>
</evidence>
<dbReference type="PROSITE" id="PS50977">
    <property type="entry name" value="HTH_TETR_2"/>
    <property type="match status" value="1"/>
</dbReference>
<reference evidence="4 5" key="1">
    <citation type="submission" date="2019-11" db="EMBL/GenBank/DDBJ databases">
        <authorList>
            <person name="Dong K."/>
        </authorList>
    </citation>
    <scope>NUCLEOTIDE SEQUENCE [LARGE SCALE GENOMIC DNA]</scope>
    <source>
        <strain evidence="4 5">NBRC 112902</strain>
    </source>
</reference>
<feature type="DNA-binding region" description="H-T-H motif" evidence="2">
    <location>
        <begin position="35"/>
        <end position="54"/>
    </location>
</feature>
<evidence type="ECO:0000313" key="4">
    <source>
        <dbReference type="EMBL" id="MTH59368.1"/>
    </source>
</evidence>